<dbReference type="InterPro" id="IPR017871">
    <property type="entry name" value="ABC_transporter-like_CS"/>
</dbReference>
<dbReference type="SMART" id="SM00382">
    <property type="entry name" value="AAA"/>
    <property type="match status" value="1"/>
</dbReference>
<protein>
    <recommendedName>
        <fullName evidence="5">ABC transporter domain-containing protein</fullName>
    </recommendedName>
</protein>
<evidence type="ECO:0000256" key="4">
    <source>
        <dbReference type="ARBA" id="ARBA00022840"/>
    </source>
</evidence>
<dbReference type="AlphaFoldDB" id="A0AAD9MWK8"/>
<dbReference type="GO" id="GO:0015424">
    <property type="term" value="F:ABC-type amino acid transporter activity"/>
    <property type="evidence" value="ECO:0007669"/>
    <property type="project" value="InterPro"/>
</dbReference>
<dbReference type="Pfam" id="PF00005">
    <property type="entry name" value="ABC_tran"/>
    <property type="match status" value="1"/>
</dbReference>
<dbReference type="GO" id="GO:0016887">
    <property type="term" value="F:ATP hydrolysis activity"/>
    <property type="evidence" value="ECO:0007669"/>
    <property type="project" value="InterPro"/>
</dbReference>
<name>A0AAD9MWK8_9ANNE</name>
<proteinExistence type="inferred from homology"/>
<dbReference type="PROSITE" id="PS50893">
    <property type="entry name" value="ABC_TRANSPORTER_2"/>
    <property type="match status" value="1"/>
</dbReference>
<dbReference type="Proteomes" id="UP001208570">
    <property type="component" value="Unassembled WGS sequence"/>
</dbReference>
<evidence type="ECO:0000256" key="2">
    <source>
        <dbReference type="ARBA" id="ARBA00022448"/>
    </source>
</evidence>
<keyword evidence="3" id="KW-0547">Nucleotide-binding</keyword>
<evidence type="ECO:0000256" key="1">
    <source>
        <dbReference type="ARBA" id="ARBA00005417"/>
    </source>
</evidence>
<organism evidence="6 7">
    <name type="scientific">Paralvinella palmiformis</name>
    <dbReference type="NCBI Taxonomy" id="53620"/>
    <lineage>
        <taxon>Eukaryota</taxon>
        <taxon>Metazoa</taxon>
        <taxon>Spiralia</taxon>
        <taxon>Lophotrochozoa</taxon>
        <taxon>Annelida</taxon>
        <taxon>Polychaeta</taxon>
        <taxon>Sedentaria</taxon>
        <taxon>Canalipalpata</taxon>
        <taxon>Terebellida</taxon>
        <taxon>Terebelliformia</taxon>
        <taxon>Alvinellidae</taxon>
        <taxon>Paralvinella</taxon>
    </lineage>
</organism>
<comment type="similarity">
    <text evidence="1">Belongs to the ABC transporter superfamily.</text>
</comment>
<keyword evidence="4" id="KW-0067">ATP-binding</keyword>
<keyword evidence="7" id="KW-1185">Reference proteome</keyword>
<dbReference type="GO" id="GO:0005524">
    <property type="term" value="F:ATP binding"/>
    <property type="evidence" value="ECO:0007669"/>
    <property type="project" value="UniProtKB-KW"/>
</dbReference>
<gene>
    <name evidence="6" type="ORF">LSH36_583g02012</name>
</gene>
<dbReference type="PANTHER" id="PTHR43166:SF4">
    <property type="entry name" value="PHOSPHONATES IMPORT ATP-BINDING PROTEIN PHNC"/>
    <property type="match status" value="1"/>
</dbReference>
<accession>A0AAD9MWK8</accession>
<evidence type="ECO:0000256" key="3">
    <source>
        <dbReference type="ARBA" id="ARBA00022741"/>
    </source>
</evidence>
<keyword evidence="2" id="KW-0813">Transport</keyword>
<dbReference type="InterPro" id="IPR027417">
    <property type="entry name" value="P-loop_NTPase"/>
</dbReference>
<dbReference type="InterPro" id="IPR003593">
    <property type="entry name" value="AAA+_ATPase"/>
</dbReference>
<dbReference type="InterPro" id="IPR030679">
    <property type="entry name" value="ABC_ATPase_HisP-typ"/>
</dbReference>
<feature type="domain" description="ABC transporter" evidence="5">
    <location>
        <begin position="1"/>
        <end position="235"/>
    </location>
</feature>
<dbReference type="InterPro" id="IPR003439">
    <property type="entry name" value="ABC_transporter-like_ATP-bd"/>
</dbReference>
<evidence type="ECO:0000313" key="6">
    <source>
        <dbReference type="EMBL" id="KAK2146798.1"/>
    </source>
</evidence>
<dbReference type="EMBL" id="JAODUP010000583">
    <property type="protein sequence ID" value="KAK2146798.1"/>
    <property type="molecule type" value="Genomic_DNA"/>
</dbReference>
<evidence type="ECO:0000259" key="5">
    <source>
        <dbReference type="PROSITE" id="PS50893"/>
    </source>
</evidence>
<dbReference type="CDD" id="cd03262">
    <property type="entry name" value="ABC_HisP_GlnQ"/>
    <property type="match status" value="1"/>
</dbReference>
<dbReference type="PROSITE" id="PS00211">
    <property type="entry name" value="ABC_TRANSPORTER_1"/>
    <property type="match status" value="1"/>
</dbReference>
<comment type="caution">
    <text evidence="6">The sequence shown here is derived from an EMBL/GenBank/DDBJ whole genome shotgun (WGS) entry which is preliminary data.</text>
</comment>
<dbReference type="SUPFAM" id="SSF52540">
    <property type="entry name" value="P-loop containing nucleoside triphosphate hydrolases"/>
    <property type="match status" value="1"/>
</dbReference>
<reference evidence="6" key="1">
    <citation type="journal article" date="2023" name="Mol. Biol. Evol.">
        <title>Third-Generation Sequencing Reveals the Adaptive Role of the Epigenome in Three Deep-Sea Polychaetes.</title>
        <authorList>
            <person name="Perez M."/>
            <person name="Aroh O."/>
            <person name="Sun Y."/>
            <person name="Lan Y."/>
            <person name="Juniper S.K."/>
            <person name="Young C.R."/>
            <person name="Angers B."/>
            <person name="Qian P.Y."/>
        </authorList>
    </citation>
    <scope>NUCLEOTIDE SEQUENCE</scope>
    <source>
        <strain evidence="6">P08H-3</strain>
    </source>
</reference>
<dbReference type="PIRSF" id="PIRSF039085">
    <property type="entry name" value="ABC_ATPase_HisP"/>
    <property type="match status" value="1"/>
</dbReference>
<evidence type="ECO:0000313" key="7">
    <source>
        <dbReference type="Proteomes" id="UP001208570"/>
    </source>
</evidence>
<dbReference type="InterPro" id="IPR050086">
    <property type="entry name" value="MetN_ABC_transporter-like"/>
</dbReference>
<dbReference type="PANTHER" id="PTHR43166">
    <property type="entry name" value="AMINO ACID IMPORT ATP-BINDING PROTEIN"/>
    <property type="match status" value="1"/>
</dbReference>
<dbReference type="Gene3D" id="3.40.50.300">
    <property type="entry name" value="P-loop containing nucleotide triphosphate hydrolases"/>
    <property type="match status" value="1"/>
</dbReference>
<sequence>MENVSKRFSSVLALDKVNLQVRKAQVVVIVGPSGSGKSTLLRCINGLELVDSGTVQINGQYIDSHNQTSIYTAREHTGMVFQQFNLFPHIKVIDNITLALRKVKKIPKKQAEEIAIPLLKKVFLLDKKNVYPNELSGGQKQRVAIARALAVNPSIMLFDEPTSALDPEMIKEVLDVMNDLAEKDNMTMVIVSHEMGFARSIANLAVFMDQGKIIESGNPEIVLYNPQKERTKKFLEHII</sequence>